<comment type="caution">
    <text evidence="1">The sequence shown here is derived from an EMBL/GenBank/DDBJ whole genome shotgun (WGS) entry which is preliminary data.</text>
</comment>
<name>A0A2M6W0Z1_9BACT</name>
<reference evidence="2" key="1">
    <citation type="submission" date="2017-09" db="EMBL/GenBank/DDBJ databases">
        <title>Depth-based differentiation of microbial function through sediment-hosted aquifers and enrichment of novel symbionts in the deep terrestrial subsurface.</title>
        <authorList>
            <person name="Probst A.J."/>
            <person name="Ladd B."/>
            <person name="Jarett J.K."/>
            <person name="Geller-Mcgrath D.E."/>
            <person name="Sieber C.M.K."/>
            <person name="Emerson J.B."/>
            <person name="Anantharaman K."/>
            <person name="Thomas B.C."/>
            <person name="Malmstrom R."/>
            <person name="Stieglmeier M."/>
            <person name="Klingl A."/>
            <person name="Woyke T."/>
            <person name="Ryan C.M."/>
            <person name="Banfield J.F."/>
        </authorList>
    </citation>
    <scope>NUCLEOTIDE SEQUENCE [LARGE SCALE GENOMIC DNA]</scope>
</reference>
<evidence type="ECO:0000313" key="1">
    <source>
        <dbReference type="EMBL" id="PIT86390.1"/>
    </source>
</evidence>
<dbReference type="EMBL" id="PFBZ01000150">
    <property type="protein sequence ID" value="PIT86390.1"/>
    <property type="molecule type" value="Genomic_DNA"/>
</dbReference>
<dbReference type="Proteomes" id="UP000229362">
    <property type="component" value="Unassembled WGS sequence"/>
</dbReference>
<organism evidence="1 2">
    <name type="scientific">Candidatus Magasanikbacteria bacterium CG10_big_fil_rev_8_21_14_0_10_43_6</name>
    <dbReference type="NCBI Taxonomy" id="1974650"/>
    <lineage>
        <taxon>Bacteria</taxon>
        <taxon>Candidatus Magasanikiibacteriota</taxon>
    </lineage>
</organism>
<dbReference type="AlphaFoldDB" id="A0A2M6W0Z1"/>
<sequence>MTMSLICPECSGTLTIPSSIELGSTDQFDETTLQIARCTSCSFVGVATYEESRRGALDNDSVTHRVYAMPASAIESVENRIGYCKTPKDGHCSCQSHQDLKELYEEIRKKQGKDILWGTSHDSLLDTVYDDLGDYLLPY</sequence>
<gene>
    <name evidence="1" type="ORF">COU33_03445</name>
</gene>
<protein>
    <submittedName>
        <fullName evidence="1">Uncharacterized protein</fullName>
    </submittedName>
</protein>
<evidence type="ECO:0000313" key="2">
    <source>
        <dbReference type="Proteomes" id="UP000229362"/>
    </source>
</evidence>
<proteinExistence type="predicted"/>
<accession>A0A2M6W0Z1</accession>